<gene>
    <name evidence="7" type="primary">pesC</name>
</gene>
<dbReference type="PROSITE" id="PS51387">
    <property type="entry name" value="FAD_PCMH"/>
    <property type="match status" value="1"/>
</dbReference>
<dbReference type="Gene3D" id="3.40.462.20">
    <property type="match status" value="1"/>
</dbReference>
<feature type="chain" id="PRO_5027062308" evidence="5">
    <location>
        <begin position="23"/>
        <end position="512"/>
    </location>
</feature>
<dbReference type="InterPro" id="IPR016169">
    <property type="entry name" value="FAD-bd_PCMH_sub2"/>
</dbReference>
<dbReference type="PANTHER" id="PTHR42973:SF8">
    <property type="entry name" value="FAD-BINDING PCMH-TYPE DOMAIN-CONTAINING PROTEIN"/>
    <property type="match status" value="1"/>
</dbReference>
<dbReference type="InterPro" id="IPR012951">
    <property type="entry name" value="BBE"/>
</dbReference>
<dbReference type="Pfam" id="PF01565">
    <property type="entry name" value="FAD_binding_4"/>
    <property type="match status" value="1"/>
</dbReference>
<dbReference type="InterPro" id="IPR016167">
    <property type="entry name" value="FAD-bd_PCMH_sub1"/>
</dbReference>
<dbReference type="InterPro" id="IPR036318">
    <property type="entry name" value="FAD-bd_PCMH-like_sf"/>
</dbReference>
<dbReference type="Pfam" id="PF08031">
    <property type="entry name" value="BBE"/>
    <property type="match status" value="1"/>
</dbReference>
<dbReference type="Gene3D" id="3.30.465.10">
    <property type="match status" value="1"/>
</dbReference>
<feature type="signal peptide" evidence="5">
    <location>
        <begin position="1"/>
        <end position="22"/>
    </location>
</feature>
<accession>A0A6M4EL60</accession>
<protein>
    <submittedName>
        <fullName evidence="7">PesC</fullName>
    </submittedName>
</protein>
<keyword evidence="5" id="KW-0732">Signal</keyword>
<dbReference type="PANTHER" id="PTHR42973">
    <property type="entry name" value="BINDING OXIDOREDUCTASE, PUTATIVE (AFU_ORTHOLOGUE AFUA_1G17690)-RELATED"/>
    <property type="match status" value="1"/>
</dbReference>
<evidence type="ECO:0000256" key="4">
    <source>
        <dbReference type="ARBA" id="ARBA00023002"/>
    </source>
</evidence>
<dbReference type="EMBL" id="MT109336">
    <property type="protein sequence ID" value="QJQ82468.1"/>
    <property type="molecule type" value="Genomic_DNA"/>
</dbReference>
<keyword evidence="3" id="KW-0274">FAD</keyword>
<sequence length="512" mass="55858">MLSLRSFLVASGLPLLLPLVTGSPVVPRYFQRSLFSRGNISVNTVEAELGAQLSSGSLIFGPDDPLWANATSRFDTLVRPDVQVVVEPATEADVSKIVTYCNENSFEFLVRNRGHGITTSLSAFSGIQINMEQLNGVDINADEGTAVLQGGTFARDLVPQLWDAGYVTTTGASPCVGILGPALGGGYGRYSGLYGLALDDILHYNVVLANGTAIGVNETSHPDLLWALKGAGHNFAIVTSVVKQIYPKEIDTWHYHSYVWTQDKLETVFEALNVFHKSDNGTTPPKMGVNYGSIIMNTSVSTTEAVLEWSFYYAGPADEAEEILEPFNAIGAVAEDVFDASYPEVSTLTDGNCQGAPIALASVLTVEYNVTAERELYDLYVANVAQYPELAATAYAWHEGYATAGYQAVPSDSTAFPHREENHIMFFATVVPDGSGLLDAANAWAKDSRDIWNAGQPDRLPAVYVNYAAGHDYETLESIYGYESWRLDRLRCLKADYDPQNRFRFYNPIVQG</sequence>
<evidence type="ECO:0000313" key="7">
    <source>
        <dbReference type="EMBL" id="QJQ82468.1"/>
    </source>
</evidence>
<keyword evidence="4" id="KW-0560">Oxidoreductase</keyword>
<dbReference type="InterPro" id="IPR050416">
    <property type="entry name" value="FAD-linked_Oxidoreductase"/>
</dbReference>
<organism evidence="7">
    <name type="scientific">Pestalotiopsis humus</name>
    <dbReference type="NCBI Taxonomy" id="1562279"/>
    <lineage>
        <taxon>Eukaryota</taxon>
        <taxon>Fungi</taxon>
        <taxon>Dikarya</taxon>
        <taxon>Ascomycota</taxon>
        <taxon>Pezizomycotina</taxon>
        <taxon>Sordariomycetes</taxon>
        <taxon>Xylariomycetidae</taxon>
        <taxon>Amphisphaeriales</taxon>
        <taxon>Sporocadaceae</taxon>
        <taxon>Pestalotiopsis</taxon>
    </lineage>
</organism>
<keyword evidence="2" id="KW-0285">Flavoprotein</keyword>
<dbReference type="AlphaFoldDB" id="A0A6M4EL60"/>
<name>A0A6M4EL60_9PEZI</name>
<dbReference type="InterPro" id="IPR016166">
    <property type="entry name" value="FAD-bd_PCMH"/>
</dbReference>
<evidence type="ECO:0000256" key="2">
    <source>
        <dbReference type="ARBA" id="ARBA00022630"/>
    </source>
</evidence>
<dbReference type="GO" id="GO:0071949">
    <property type="term" value="F:FAD binding"/>
    <property type="evidence" value="ECO:0007669"/>
    <property type="project" value="InterPro"/>
</dbReference>
<evidence type="ECO:0000256" key="3">
    <source>
        <dbReference type="ARBA" id="ARBA00022827"/>
    </source>
</evidence>
<evidence type="ECO:0000259" key="6">
    <source>
        <dbReference type="PROSITE" id="PS51387"/>
    </source>
</evidence>
<comment type="similarity">
    <text evidence="1">Belongs to the oxygen-dependent FAD-linked oxidoreductase family.</text>
</comment>
<evidence type="ECO:0000256" key="5">
    <source>
        <dbReference type="SAM" id="SignalP"/>
    </source>
</evidence>
<dbReference type="GO" id="GO:0016491">
    <property type="term" value="F:oxidoreductase activity"/>
    <property type="evidence" value="ECO:0007669"/>
    <property type="project" value="UniProtKB-KW"/>
</dbReference>
<evidence type="ECO:0000256" key="1">
    <source>
        <dbReference type="ARBA" id="ARBA00005466"/>
    </source>
</evidence>
<dbReference type="SUPFAM" id="SSF56176">
    <property type="entry name" value="FAD-binding/transporter-associated domain-like"/>
    <property type="match status" value="1"/>
</dbReference>
<reference evidence="7" key="1">
    <citation type="journal article" date="2020" name="Angew. Chem. Int. Ed. Engl.">
        <title>Biosynthesis of biscognienyne B involving an unprecedented cytochrome P450-dependent alkynylation.</title>
        <authorList>
            <person name="Abe I."/>
            <person name="Lv J.M."/>
            <person name="Gao Y.H."/>
            <person name="Zhao H."/>
            <person name="Awakawa T."/>
            <person name="Liu L."/>
            <person name="Chen G.D."/>
            <person name="Yao X.S."/>
            <person name="Hu D."/>
            <person name="Gao H."/>
        </authorList>
    </citation>
    <scope>NUCLEOTIDE SEQUENCE</scope>
    <source>
        <strain evidence="7">FKI-7473</strain>
    </source>
</reference>
<dbReference type="Gene3D" id="3.30.43.10">
    <property type="entry name" value="Uridine Diphospho-n-acetylenolpyruvylglucosamine Reductase, domain 2"/>
    <property type="match status" value="1"/>
</dbReference>
<dbReference type="InterPro" id="IPR006094">
    <property type="entry name" value="Oxid_FAD_bind_N"/>
</dbReference>
<proteinExistence type="inferred from homology"/>
<feature type="domain" description="FAD-binding PCMH-type" evidence="6">
    <location>
        <begin position="78"/>
        <end position="248"/>
    </location>
</feature>